<keyword evidence="4 8" id="KW-0812">Transmembrane</keyword>
<dbReference type="PANTHER" id="PTHR31503:SF22">
    <property type="entry name" value="VACUOLAR CALCIUM ION TRANSPORTER"/>
    <property type="match status" value="1"/>
</dbReference>
<dbReference type="PANTHER" id="PTHR31503">
    <property type="entry name" value="VACUOLAR CALCIUM ION TRANSPORTER"/>
    <property type="match status" value="1"/>
</dbReference>
<keyword evidence="3" id="KW-0813">Transport</keyword>
<feature type="non-terminal residue" evidence="10">
    <location>
        <position position="119"/>
    </location>
</feature>
<protein>
    <submittedName>
        <fullName evidence="10">23034_t:CDS:1</fullName>
    </submittedName>
</protein>
<evidence type="ECO:0000256" key="8">
    <source>
        <dbReference type="SAM" id="Phobius"/>
    </source>
</evidence>
<gene>
    <name evidence="10" type="ORF">GMARGA_LOCUS46452</name>
</gene>
<evidence type="ECO:0000256" key="6">
    <source>
        <dbReference type="ARBA" id="ARBA00023065"/>
    </source>
</evidence>
<proteinExistence type="inferred from homology"/>
<sequence>NNIVTSLHALLLFQLKTHSHLYDEEQFSTQDGEQVEESQLPLLSSIVFLIIITGLISLSSEFLVNSFERVVKTLGFTETFIGLIILPIVGNAAEHATAVIAARKDKMNIAISIAVGSSM</sequence>
<evidence type="ECO:0000313" key="10">
    <source>
        <dbReference type="EMBL" id="CAG8857633.1"/>
    </source>
</evidence>
<dbReference type="Gene3D" id="1.20.1420.30">
    <property type="entry name" value="NCX, central ion-binding region"/>
    <property type="match status" value="1"/>
</dbReference>
<evidence type="ECO:0000256" key="5">
    <source>
        <dbReference type="ARBA" id="ARBA00022989"/>
    </source>
</evidence>
<comment type="caution">
    <text evidence="10">The sequence shown here is derived from an EMBL/GenBank/DDBJ whole genome shotgun (WGS) entry which is preliminary data.</text>
</comment>
<dbReference type="Proteomes" id="UP000789901">
    <property type="component" value="Unassembled WGS sequence"/>
</dbReference>
<keyword evidence="5 8" id="KW-1133">Transmembrane helix</keyword>
<feature type="transmembrane region" description="Helical" evidence="8">
    <location>
        <begin position="43"/>
        <end position="64"/>
    </location>
</feature>
<evidence type="ECO:0000256" key="7">
    <source>
        <dbReference type="ARBA" id="ARBA00023136"/>
    </source>
</evidence>
<dbReference type="InterPro" id="IPR004713">
    <property type="entry name" value="CaH_exchang"/>
</dbReference>
<dbReference type="EMBL" id="CAJVQB010173259">
    <property type="protein sequence ID" value="CAG8857633.1"/>
    <property type="molecule type" value="Genomic_DNA"/>
</dbReference>
<dbReference type="Pfam" id="PF01699">
    <property type="entry name" value="Na_Ca_ex"/>
    <property type="match status" value="1"/>
</dbReference>
<comment type="similarity">
    <text evidence="2">Belongs to the Ca(2+):cation antiporter (CaCA) (TC 2.A.19) family.</text>
</comment>
<evidence type="ECO:0000256" key="2">
    <source>
        <dbReference type="ARBA" id="ARBA00008170"/>
    </source>
</evidence>
<name>A0ABN7XS64_GIGMA</name>
<comment type="subcellular location">
    <subcellularLocation>
        <location evidence="1">Endomembrane system</location>
        <topology evidence="1">Multi-pass membrane protein</topology>
    </subcellularLocation>
</comment>
<keyword evidence="7 8" id="KW-0472">Membrane</keyword>
<keyword evidence="6" id="KW-0406">Ion transport</keyword>
<feature type="non-terminal residue" evidence="10">
    <location>
        <position position="1"/>
    </location>
</feature>
<evidence type="ECO:0000256" key="3">
    <source>
        <dbReference type="ARBA" id="ARBA00022448"/>
    </source>
</evidence>
<evidence type="ECO:0000256" key="1">
    <source>
        <dbReference type="ARBA" id="ARBA00004127"/>
    </source>
</evidence>
<evidence type="ECO:0000259" key="9">
    <source>
        <dbReference type="Pfam" id="PF01699"/>
    </source>
</evidence>
<keyword evidence="11" id="KW-1185">Reference proteome</keyword>
<reference evidence="10 11" key="1">
    <citation type="submission" date="2021-06" db="EMBL/GenBank/DDBJ databases">
        <authorList>
            <person name="Kallberg Y."/>
            <person name="Tangrot J."/>
            <person name="Rosling A."/>
        </authorList>
    </citation>
    <scope>NUCLEOTIDE SEQUENCE [LARGE SCALE GENOMIC DNA]</scope>
    <source>
        <strain evidence="10 11">120-4 pot B 10/14</strain>
    </source>
</reference>
<evidence type="ECO:0000256" key="4">
    <source>
        <dbReference type="ARBA" id="ARBA00022692"/>
    </source>
</evidence>
<dbReference type="InterPro" id="IPR004837">
    <property type="entry name" value="NaCa_Exmemb"/>
</dbReference>
<feature type="domain" description="Sodium/calcium exchanger membrane region" evidence="9">
    <location>
        <begin position="45"/>
        <end position="119"/>
    </location>
</feature>
<evidence type="ECO:0000313" key="11">
    <source>
        <dbReference type="Proteomes" id="UP000789901"/>
    </source>
</evidence>
<organism evidence="10 11">
    <name type="scientific">Gigaspora margarita</name>
    <dbReference type="NCBI Taxonomy" id="4874"/>
    <lineage>
        <taxon>Eukaryota</taxon>
        <taxon>Fungi</taxon>
        <taxon>Fungi incertae sedis</taxon>
        <taxon>Mucoromycota</taxon>
        <taxon>Glomeromycotina</taxon>
        <taxon>Glomeromycetes</taxon>
        <taxon>Diversisporales</taxon>
        <taxon>Gigasporaceae</taxon>
        <taxon>Gigaspora</taxon>
    </lineage>
</organism>
<dbReference type="InterPro" id="IPR044880">
    <property type="entry name" value="NCX_ion-bd_dom_sf"/>
</dbReference>
<accession>A0ABN7XS64</accession>